<dbReference type="eggNOG" id="ENOG502QRU5">
    <property type="taxonomic scope" value="Eukaryota"/>
</dbReference>
<dbReference type="InterPro" id="IPR021838">
    <property type="entry name" value="DUF3431"/>
</dbReference>
<dbReference type="RefSeq" id="XP_007841550.1">
    <property type="nucleotide sequence ID" value="XM_007843359.1"/>
</dbReference>
<dbReference type="AlphaFoldDB" id="W3WL07"/>
<dbReference type="HOGENOM" id="CLU_031559_3_0_1"/>
<dbReference type="OrthoDB" id="426718at2759"/>
<dbReference type="KEGG" id="pfy:PFICI_14778"/>
<feature type="transmembrane region" description="Helical" evidence="1">
    <location>
        <begin position="7"/>
        <end position="27"/>
    </location>
</feature>
<organism evidence="2 3">
    <name type="scientific">Pestalotiopsis fici (strain W106-1 / CGMCC3.15140)</name>
    <dbReference type="NCBI Taxonomy" id="1229662"/>
    <lineage>
        <taxon>Eukaryota</taxon>
        <taxon>Fungi</taxon>
        <taxon>Dikarya</taxon>
        <taxon>Ascomycota</taxon>
        <taxon>Pezizomycotina</taxon>
        <taxon>Sordariomycetes</taxon>
        <taxon>Xylariomycetidae</taxon>
        <taxon>Amphisphaeriales</taxon>
        <taxon>Sporocadaceae</taxon>
        <taxon>Pestalotiopsis</taxon>
    </lineage>
</organism>
<dbReference type="Pfam" id="PF11913">
    <property type="entry name" value="DUF3431"/>
    <property type="match status" value="1"/>
</dbReference>
<keyword evidence="1" id="KW-0472">Membrane</keyword>
<evidence type="ECO:0000256" key="1">
    <source>
        <dbReference type="SAM" id="Phobius"/>
    </source>
</evidence>
<name>W3WL07_PESFW</name>
<dbReference type="OMA" id="CEADKCE"/>
<dbReference type="InParanoid" id="W3WL07"/>
<sequence length="292" mass="33489">MIALQRHILGTCLAIGLLLTVLFPWYYGDFVTWSGHDESLTLAPVLHDNHISNVEIVVASTKKENTKWLSTYLPEWKTNIYVVDDSKASLTVPVNKGHEAMVYLTYIIDHYDHLPSTVLFIHASRFAWHNDDPDYDAIPTLRNLQLPYLQESGYVNLRCVWVIGCPAEIRPFEDEANGDDAQLSTKSIYKQAFEELFPDLPVPEVVAVGCCSQFGVTRQTIQHRPRSDYLRYRQWLLETPLDDSLSGRVFEFAWHNGACDGRWNFPAFSTLPEGWPRIGWEGEERNFNGPLE</sequence>
<reference evidence="3" key="1">
    <citation type="journal article" date="2015" name="BMC Genomics">
        <title>Genomic and transcriptomic analysis of the endophytic fungus Pestalotiopsis fici reveals its lifestyle and high potential for synthesis of natural products.</title>
        <authorList>
            <person name="Wang X."/>
            <person name="Zhang X."/>
            <person name="Liu L."/>
            <person name="Xiang M."/>
            <person name="Wang W."/>
            <person name="Sun X."/>
            <person name="Che Y."/>
            <person name="Guo L."/>
            <person name="Liu G."/>
            <person name="Guo L."/>
            <person name="Wang C."/>
            <person name="Yin W.B."/>
            <person name="Stadler M."/>
            <person name="Zhang X."/>
            <person name="Liu X."/>
        </authorList>
    </citation>
    <scope>NUCLEOTIDE SEQUENCE [LARGE SCALE GENOMIC DNA]</scope>
    <source>
        <strain evidence="3">W106-1 / CGMCC3.15140</strain>
    </source>
</reference>
<keyword evidence="3" id="KW-1185">Reference proteome</keyword>
<evidence type="ECO:0000313" key="3">
    <source>
        <dbReference type="Proteomes" id="UP000030651"/>
    </source>
</evidence>
<gene>
    <name evidence="2" type="ORF">PFICI_14778</name>
</gene>
<keyword evidence="1" id="KW-1133">Transmembrane helix</keyword>
<dbReference type="PANTHER" id="PTHR37490">
    <property type="entry name" value="EXPRESSED PROTEIN"/>
    <property type="match status" value="1"/>
</dbReference>
<proteinExistence type="predicted"/>
<dbReference type="Proteomes" id="UP000030651">
    <property type="component" value="Unassembled WGS sequence"/>
</dbReference>
<dbReference type="EMBL" id="KI912121">
    <property type="protein sequence ID" value="ETS73832.1"/>
    <property type="molecule type" value="Genomic_DNA"/>
</dbReference>
<keyword evidence="1" id="KW-0812">Transmembrane</keyword>
<dbReference type="PANTHER" id="PTHR37490:SF3">
    <property type="entry name" value="DUF3431 DOMAIN CONTAINING PROTEIN"/>
    <property type="match status" value="1"/>
</dbReference>
<protein>
    <submittedName>
        <fullName evidence="2">Uncharacterized protein</fullName>
    </submittedName>
</protein>
<dbReference type="GeneID" id="19279791"/>
<evidence type="ECO:0000313" key="2">
    <source>
        <dbReference type="EMBL" id="ETS73832.1"/>
    </source>
</evidence>
<accession>W3WL07</accession>